<dbReference type="OrthoDB" id="4257495at2"/>
<evidence type="ECO:0000313" key="1">
    <source>
        <dbReference type="EMBL" id="TKK78714.1"/>
    </source>
</evidence>
<sequence>MISVEEYVTLLRDELALPVTEDDLGRSLDTVDAWDSVHLLTLCTLLERQTGRPLPFARVLEAPSLAAVYALATAS</sequence>
<evidence type="ECO:0000313" key="2">
    <source>
        <dbReference type="Proteomes" id="UP000308705"/>
    </source>
</evidence>
<dbReference type="RefSeq" id="WP_137251757.1">
    <property type="nucleotide sequence ID" value="NZ_SZQA01000070.1"/>
</dbReference>
<protein>
    <submittedName>
        <fullName evidence="1">Acyl carrier protein</fullName>
    </submittedName>
</protein>
<comment type="caution">
    <text evidence="1">The sequence shown here is derived from an EMBL/GenBank/DDBJ whole genome shotgun (WGS) entry which is preliminary data.</text>
</comment>
<dbReference type="Proteomes" id="UP000308705">
    <property type="component" value="Unassembled WGS sequence"/>
</dbReference>
<keyword evidence="2" id="KW-1185">Reference proteome</keyword>
<organism evidence="1 2">
    <name type="scientific">Herbidospora galbida</name>
    <dbReference type="NCBI Taxonomy" id="2575442"/>
    <lineage>
        <taxon>Bacteria</taxon>
        <taxon>Bacillati</taxon>
        <taxon>Actinomycetota</taxon>
        <taxon>Actinomycetes</taxon>
        <taxon>Streptosporangiales</taxon>
        <taxon>Streptosporangiaceae</taxon>
        <taxon>Herbidospora</taxon>
    </lineage>
</organism>
<proteinExistence type="predicted"/>
<dbReference type="EMBL" id="SZQA01000070">
    <property type="protein sequence ID" value="TKK78714.1"/>
    <property type="molecule type" value="Genomic_DNA"/>
</dbReference>
<reference evidence="1 2" key="1">
    <citation type="submission" date="2019-04" db="EMBL/GenBank/DDBJ databases">
        <title>Herbidospora sp. NEAU-GS14.nov., a novel actinomycete isolated from soil.</title>
        <authorList>
            <person name="Han L."/>
        </authorList>
    </citation>
    <scope>NUCLEOTIDE SEQUENCE [LARGE SCALE GENOMIC DNA]</scope>
    <source>
        <strain evidence="1 2">NEAU-GS14</strain>
    </source>
</reference>
<dbReference type="SUPFAM" id="SSF47336">
    <property type="entry name" value="ACP-like"/>
    <property type="match status" value="1"/>
</dbReference>
<name>A0A4U3LU37_9ACTN</name>
<dbReference type="InterPro" id="IPR036736">
    <property type="entry name" value="ACP-like_sf"/>
</dbReference>
<accession>A0A4U3LU37</accession>
<gene>
    <name evidence="1" type="ORF">FDA94_37415</name>
</gene>
<dbReference type="AlphaFoldDB" id="A0A4U3LU37"/>
<dbReference type="Gene3D" id="1.10.1200.10">
    <property type="entry name" value="ACP-like"/>
    <property type="match status" value="1"/>
</dbReference>